<dbReference type="GO" id="GO:0046872">
    <property type="term" value="F:metal ion binding"/>
    <property type="evidence" value="ECO:0007669"/>
    <property type="project" value="InterPro"/>
</dbReference>
<dbReference type="EMBL" id="JAAGOA010000029">
    <property type="protein sequence ID" value="NEE04095.1"/>
    <property type="molecule type" value="Genomic_DNA"/>
</dbReference>
<sequence>MSVATELRLDRIQTYRYRMPLKRPYGTARGLTRSATNFLVAVTAEQAGRRHTGIGECQPRHVLTGDGRRDGRAAWGFLIAAVQHVHGRTISLADPDAATSDVRALMAELNTLSREYADESNRDRAFRGTLLGIEVALLDVAAKGLDLQISELLGKKRDTISISVSTISSSTDINDVHRKVVKQQRFPMTRVKGVGDVEYNWQLLENVYNANTSVGRDKPIWIDINEAYDVPVSRTFLDGVVERMADQRLPRAIVVEGMLPKADVTELPALQRHADEACRAAAQDGSLDLRIMPDEGMWDVTDLATVNDRGGCRALNIKAPKAGGLLPSLDLAEAAVAADPDIHVCIGGMLGTSDITAWTLHNLARALPRLDYLTAVPPTNVEQRIADPLARYADPDGNVIADQTAPGLGTGLVLEKVRPYIEASFDTAGGEAGSRSVLVPDQITTAEPSSATKTLVFGGDTSLGDVHINGKGGPLLERLEGDPMSFFRGLQPLITDHDGLVLNLETVLATSPTSPFEGNKRFLGWDAPERAVRCLSELGVSAVGLANNHTMDFGERRLIETREHLEAAGIAVAGAGRTAADAATPLTLRLDMGGSERRVHIFVACEIQRKLRDEYQFYADERKAGVNPLSVSALGADIRALRQAEPDSLIIAFPHWGGNYQWVKERSQKANAELIKAGVDLVLGHGAHALQQCSFADGHATVYSLGNFVFNWAGRFDAYEMPPYGLVARLGLDAAGDGWNVALRLYPIASDNTKTDFQPRPVTEDEFLSLWTSLCEHDLDGSFEQRAQAARDERGYHIAYSFTTDPKWDETDAAFDSSVPRSTRRDAPARSGTSASPRVVRVETLPRDISVFSAGSTTKLLAQAVVDRDFPHEVQRVHESVRGTERPRLVLRFTVKDRTYFVRNGTIVGARPDGTPGTGIDGRAIRICKRKDIAGAVLRQHGYSVPRGMSFASSDLRGAQLYFEAMVNDAHAGMCVKPANGNKGKKIFLGIDNRKDFDAAFGSVAEEYDTVLVEEAVSGEVLRFLYIGGDVVAVRRAIPANVIGDGRSTIEQLVEAKNADLRSRGADRHTRLRLGTDELDFLRRRSMAADSVPGRGERVFLSSLSNRHAAAEIIDCTDDVDPSYRTIVENATRCIPDIAVCGADLMIGDYTAPAAPGNHYFIELNTTPGMRGHHAPNEGTPRDVAGMTIDYVAAALP</sequence>
<accession>A0A6L9SFE1</accession>
<dbReference type="AlphaFoldDB" id="A0A6L9SFE1"/>
<evidence type="ECO:0000313" key="5">
    <source>
        <dbReference type="EMBL" id="NEE04095.1"/>
    </source>
</evidence>
<gene>
    <name evidence="5" type="ORF">G1H10_28390</name>
</gene>
<dbReference type="PANTHER" id="PTHR33393:SF13">
    <property type="entry name" value="PGA BIOSYNTHESIS PROTEIN CAPA"/>
    <property type="match status" value="1"/>
</dbReference>
<dbReference type="Pfam" id="PF09587">
    <property type="entry name" value="PGA_cap"/>
    <property type="match status" value="1"/>
</dbReference>
<comment type="caution">
    <text evidence="5">The sequence shown here is derived from an EMBL/GenBank/DDBJ whole genome shotgun (WGS) entry which is preliminary data.</text>
</comment>
<dbReference type="Gene3D" id="3.30.470.20">
    <property type="entry name" value="ATP-grasp fold, B domain"/>
    <property type="match status" value="2"/>
</dbReference>
<protein>
    <recommendedName>
        <fullName evidence="4">ATP-grasp domain-containing protein</fullName>
    </recommendedName>
</protein>
<name>A0A6L9SFE1_9ACTN</name>
<proteinExistence type="inferred from homology"/>
<dbReference type="RefSeq" id="WP_163744336.1">
    <property type="nucleotide sequence ID" value="NZ_JAAGOA010000029.1"/>
</dbReference>
<evidence type="ECO:0000256" key="1">
    <source>
        <dbReference type="ARBA" id="ARBA00005662"/>
    </source>
</evidence>
<dbReference type="SMART" id="SM00854">
    <property type="entry name" value="PGA_cap"/>
    <property type="match status" value="1"/>
</dbReference>
<evidence type="ECO:0000256" key="3">
    <source>
        <dbReference type="SAM" id="MobiDB-lite"/>
    </source>
</evidence>
<organism evidence="5 6">
    <name type="scientific">Phytoactinopolyspora halotolerans</name>
    <dbReference type="NCBI Taxonomy" id="1981512"/>
    <lineage>
        <taxon>Bacteria</taxon>
        <taxon>Bacillati</taxon>
        <taxon>Actinomycetota</taxon>
        <taxon>Actinomycetes</taxon>
        <taxon>Jiangellales</taxon>
        <taxon>Jiangellaceae</taxon>
        <taxon>Phytoactinopolyspora</taxon>
    </lineage>
</organism>
<reference evidence="5 6" key="1">
    <citation type="submission" date="2020-02" db="EMBL/GenBank/DDBJ databases">
        <authorList>
            <person name="Li X.-J."/>
            <person name="Han X.-M."/>
        </authorList>
    </citation>
    <scope>NUCLEOTIDE SEQUENCE [LARGE SCALE GENOMIC DNA]</scope>
    <source>
        <strain evidence="5 6">CCTCC AB 2017055</strain>
    </source>
</reference>
<comment type="similarity">
    <text evidence="1">Belongs to the CapA family.</text>
</comment>
<dbReference type="PROSITE" id="PS50975">
    <property type="entry name" value="ATP_GRASP"/>
    <property type="match status" value="1"/>
</dbReference>
<dbReference type="Gene3D" id="3.30.1490.20">
    <property type="entry name" value="ATP-grasp fold, A domain"/>
    <property type="match status" value="1"/>
</dbReference>
<dbReference type="Gene3D" id="3.30.390.10">
    <property type="entry name" value="Enolase-like, N-terminal domain"/>
    <property type="match status" value="1"/>
</dbReference>
<feature type="region of interest" description="Disordered" evidence="3">
    <location>
        <begin position="813"/>
        <end position="836"/>
    </location>
</feature>
<dbReference type="PANTHER" id="PTHR33393">
    <property type="entry name" value="POLYGLUTAMINE SYNTHESIS ACCESSORY PROTEIN RV0574C-RELATED"/>
    <property type="match status" value="1"/>
</dbReference>
<dbReference type="InterPro" id="IPR019079">
    <property type="entry name" value="Capsule_synth_CapA"/>
</dbReference>
<dbReference type="SUPFAM" id="SSF56059">
    <property type="entry name" value="Glutathione synthetase ATP-binding domain-like"/>
    <property type="match status" value="1"/>
</dbReference>
<evidence type="ECO:0000256" key="2">
    <source>
        <dbReference type="PROSITE-ProRule" id="PRU00409"/>
    </source>
</evidence>
<dbReference type="Pfam" id="PF13378">
    <property type="entry name" value="MR_MLE_C"/>
    <property type="match status" value="1"/>
</dbReference>
<keyword evidence="6" id="KW-1185">Reference proteome</keyword>
<dbReference type="InterPro" id="IPR013815">
    <property type="entry name" value="ATP_grasp_subdomain_1"/>
</dbReference>
<dbReference type="InterPro" id="IPR052169">
    <property type="entry name" value="CW_Biosynth-Accessory"/>
</dbReference>
<evidence type="ECO:0000259" key="4">
    <source>
        <dbReference type="PROSITE" id="PS50975"/>
    </source>
</evidence>
<evidence type="ECO:0000313" key="6">
    <source>
        <dbReference type="Proteomes" id="UP000475214"/>
    </source>
</evidence>
<dbReference type="Gene3D" id="3.60.21.10">
    <property type="match status" value="1"/>
</dbReference>
<dbReference type="Proteomes" id="UP000475214">
    <property type="component" value="Unassembled WGS sequence"/>
</dbReference>
<dbReference type="Gene3D" id="3.20.20.120">
    <property type="entry name" value="Enolase-like C-terminal domain"/>
    <property type="match status" value="1"/>
</dbReference>
<dbReference type="GO" id="GO:0005524">
    <property type="term" value="F:ATP binding"/>
    <property type="evidence" value="ECO:0007669"/>
    <property type="project" value="UniProtKB-UniRule"/>
</dbReference>
<dbReference type="InterPro" id="IPR029065">
    <property type="entry name" value="Enolase_C-like"/>
</dbReference>
<dbReference type="SUPFAM" id="SSF56300">
    <property type="entry name" value="Metallo-dependent phosphatases"/>
    <property type="match status" value="1"/>
</dbReference>
<dbReference type="InterPro" id="IPR029017">
    <property type="entry name" value="Enolase-like_N"/>
</dbReference>
<dbReference type="SUPFAM" id="SSF51604">
    <property type="entry name" value="Enolase C-terminal domain-like"/>
    <property type="match status" value="1"/>
</dbReference>
<dbReference type="InterPro" id="IPR029052">
    <property type="entry name" value="Metallo-depent_PP-like"/>
</dbReference>
<dbReference type="InterPro" id="IPR011761">
    <property type="entry name" value="ATP-grasp"/>
</dbReference>
<dbReference type="InterPro" id="IPR036849">
    <property type="entry name" value="Enolase-like_C_sf"/>
</dbReference>
<keyword evidence="2" id="KW-0067">ATP-binding</keyword>
<dbReference type="SUPFAM" id="SSF54826">
    <property type="entry name" value="Enolase N-terminal domain-like"/>
    <property type="match status" value="1"/>
</dbReference>
<keyword evidence="2" id="KW-0547">Nucleotide-binding</keyword>
<feature type="domain" description="ATP-grasp" evidence="4">
    <location>
        <begin position="935"/>
        <end position="1193"/>
    </location>
</feature>